<protein>
    <submittedName>
        <fullName evidence="14">Uncharacterized protein</fullName>
    </submittedName>
</protein>
<evidence type="ECO:0000256" key="10">
    <source>
        <dbReference type="ARBA" id="ARBA00023180"/>
    </source>
</evidence>
<evidence type="ECO:0000256" key="3">
    <source>
        <dbReference type="ARBA" id="ARBA00022448"/>
    </source>
</evidence>
<comment type="caution">
    <text evidence="14">The sequence shown here is derived from an EMBL/GenBank/DDBJ whole genome shotgun (WGS) entry which is preliminary data.</text>
</comment>
<dbReference type="InterPro" id="IPR001873">
    <property type="entry name" value="ENaC"/>
</dbReference>
<name>A0AAV5VL56_9BILA</name>
<keyword evidence="5 13" id="KW-0812">Transmembrane</keyword>
<comment type="similarity">
    <text evidence="2 13">Belongs to the amiloride-sensitive sodium channel (TC 1.A.6) family.</text>
</comment>
<dbReference type="Proteomes" id="UP001432322">
    <property type="component" value="Unassembled WGS sequence"/>
</dbReference>
<keyword evidence="7" id="KW-0915">Sodium</keyword>
<dbReference type="EMBL" id="BTSY01000003">
    <property type="protein sequence ID" value="GMT20360.1"/>
    <property type="molecule type" value="Genomic_DNA"/>
</dbReference>
<dbReference type="PRINTS" id="PR01078">
    <property type="entry name" value="AMINACHANNEL"/>
</dbReference>
<keyword evidence="12 13" id="KW-0407">Ion channel</keyword>
<evidence type="ECO:0000256" key="11">
    <source>
        <dbReference type="ARBA" id="ARBA00023201"/>
    </source>
</evidence>
<gene>
    <name evidence="14" type="ORF">PFISCL1PPCAC_11657</name>
</gene>
<evidence type="ECO:0000256" key="8">
    <source>
        <dbReference type="ARBA" id="ARBA00023065"/>
    </source>
</evidence>
<dbReference type="Gene3D" id="2.60.470.10">
    <property type="entry name" value="Acid-sensing ion channels like domains"/>
    <property type="match status" value="1"/>
</dbReference>
<evidence type="ECO:0000256" key="13">
    <source>
        <dbReference type="RuleBase" id="RU000679"/>
    </source>
</evidence>
<evidence type="ECO:0000256" key="9">
    <source>
        <dbReference type="ARBA" id="ARBA00023136"/>
    </source>
</evidence>
<sequence length="99" mass="11588">NRTKMSWNVEDFFLWMAYEERALDLKNDLRMWNDAVLGNCFTFNHFNNSKRTYLRRADGAQGGIKAAVKLNSDEYLPWTETTAIMAFIHPNTETIFSES</sequence>
<keyword evidence="11 13" id="KW-0739">Sodium transport</keyword>
<keyword evidence="10" id="KW-0325">Glycoprotein</keyword>
<reference evidence="14" key="1">
    <citation type="submission" date="2023-10" db="EMBL/GenBank/DDBJ databases">
        <title>Genome assembly of Pristionchus species.</title>
        <authorList>
            <person name="Yoshida K."/>
            <person name="Sommer R.J."/>
        </authorList>
    </citation>
    <scope>NUCLEOTIDE SEQUENCE</scope>
    <source>
        <strain evidence="14">RS5133</strain>
    </source>
</reference>
<feature type="non-terminal residue" evidence="14">
    <location>
        <position position="1"/>
    </location>
</feature>
<evidence type="ECO:0000313" key="15">
    <source>
        <dbReference type="Proteomes" id="UP001432322"/>
    </source>
</evidence>
<dbReference type="GO" id="GO:0016020">
    <property type="term" value="C:membrane"/>
    <property type="evidence" value="ECO:0007669"/>
    <property type="project" value="UniProtKB-SubCell"/>
</dbReference>
<dbReference type="GO" id="GO:0005272">
    <property type="term" value="F:sodium channel activity"/>
    <property type="evidence" value="ECO:0007669"/>
    <property type="project" value="UniProtKB-KW"/>
</dbReference>
<keyword evidence="3 13" id="KW-0813">Transport</keyword>
<dbReference type="Pfam" id="PF00858">
    <property type="entry name" value="ASC"/>
    <property type="match status" value="1"/>
</dbReference>
<evidence type="ECO:0000256" key="2">
    <source>
        <dbReference type="ARBA" id="ARBA00007193"/>
    </source>
</evidence>
<keyword evidence="4 13" id="KW-0894">Sodium channel</keyword>
<evidence type="ECO:0000313" key="14">
    <source>
        <dbReference type="EMBL" id="GMT20360.1"/>
    </source>
</evidence>
<keyword evidence="15" id="KW-1185">Reference proteome</keyword>
<accession>A0AAV5VL56</accession>
<keyword evidence="8 13" id="KW-0406">Ion transport</keyword>
<evidence type="ECO:0000256" key="6">
    <source>
        <dbReference type="ARBA" id="ARBA00022989"/>
    </source>
</evidence>
<dbReference type="AlphaFoldDB" id="A0AAV5VL56"/>
<evidence type="ECO:0000256" key="4">
    <source>
        <dbReference type="ARBA" id="ARBA00022461"/>
    </source>
</evidence>
<proteinExistence type="inferred from homology"/>
<evidence type="ECO:0000256" key="1">
    <source>
        <dbReference type="ARBA" id="ARBA00004141"/>
    </source>
</evidence>
<evidence type="ECO:0000256" key="5">
    <source>
        <dbReference type="ARBA" id="ARBA00022692"/>
    </source>
</evidence>
<organism evidence="14 15">
    <name type="scientific">Pristionchus fissidentatus</name>
    <dbReference type="NCBI Taxonomy" id="1538716"/>
    <lineage>
        <taxon>Eukaryota</taxon>
        <taxon>Metazoa</taxon>
        <taxon>Ecdysozoa</taxon>
        <taxon>Nematoda</taxon>
        <taxon>Chromadorea</taxon>
        <taxon>Rhabditida</taxon>
        <taxon>Rhabditina</taxon>
        <taxon>Diplogasteromorpha</taxon>
        <taxon>Diplogasteroidea</taxon>
        <taxon>Neodiplogasteridae</taxon>
        <taxon>Pristionchus</taxon>
    </lineage>
</organism>
<keyword evidence="6" id="KW-1133">Transmembrane helix</keyword>
<comment type="subcellular location">
    <subcellularLocation>
        <location evidence="1">Membrane</location>
        <topology evidence="1">Multi-pass membrane protein</topology>
    </subcellularLocation>
</comment>
<evidence type="ECO:0000256" key="7">
    <source>
        <dbReference type="ARBA" id="ARBA00023053"/>
    </source>
</evidence>
<keyword evidence="9" id="KW-0472">Membrane</keyword>
<evidence type="ECO:0000256" key="12">
    <source>
        <dbReference type="ARBA" id="ARBA00023303"/>
    </source>
</evidence>
<feature type="non-terminal residue" evidence="14">
    <location>
        <position position="99"/>
    </location>
</feature>